<dbReference type="PROSITE" id="PS00758">
    <property type="entry name" value="ARGE_DAPE_CPG2_1"/>
    <property type="match status" value="1"/>
</dbReference>
<dbReference type="GO" id="GO:0046872">
    <property type="term" value="F:metal ion binding"/>
    <property type="evidence" value="ECO:0007669"/>
    <property type="project" value="UniProtKB-UniRule"/>
</dbReference>
<organism evidence="3 4">
    <name type="scientific">Candidatus Galligastranaerophilus intestinavium</name>
    <dbReference type="NCBI Taxonomy" id="2840836"/>
    <lineage>
        <taxon>Bacteria</taxon>
        <taxon>Candidatus Galligastranaerophilus</taxon>
    </lineage>
</organism>
<keyword evidence="1" id="KW-0378">Hydrolase</keyword>
<dbReference type="InterPro" id="IPR001160">
    <property type="entry name" value="Peptidase_M20C"/>
</dbReference>
<evidence type="ECO:0000313" key="3">
    <source>
        <dbReference type="EMBL" id="HIS73439.1"/>
    </source>
</evidence>
<evidence type="ECO:0000256" key="1">
    <source>
        <dbReference type="ARBA" id="ARBA00022801"/>
    </source>
</evidence>
<feature type="binding site" evidence="2">
    <location>
        <position position="66"/>
    </location>
    <ligand>
        <name>Zn(2+)</name>
        <dbReference type="ChEBI" id="CHEBI:29105"/>
        <label>1</label>
    </ligand>
</feature>
<accession>A0A9D1FH55</accession>
<dbReference type="InterPro" id="IPR002933">
    <property type="entry name" value="Peptidase_M20"/>
</dbReference>
<reference evidence="3" key="1">
    <citation type="submission" date="2020-10" db="EMBL/GenBank/DDBJ databases">
        <authorList>
            <person name="Gilroy R."/>
        </authorList>
    </citation>
    <scope>NUCLEOTIDE SEQUENCE</scope>
    <source>
        <strain evidence="3">CHK152-2871</strain>
    </source>
</reference>
<dbReference type="Pfam" id="PF01546">
    <property type="entry name" value="Peptidase_M20"/>
    <property type="match status" value="1"/>
</dbReference>
<evidence type="ECO:0000313" key="4">
    <source>
        <dbReference type="Proteomes" id="UP000886865"/>
    </source>
</evidence>
<dbReference type="PROSITE" id="PS00759">
    <property type="entry name" value="ARGE_DAPE_CPG2_2"/>
    <property type="match status" value="1"/>
</dbReference>
<dbReference type="GO" id="GO:0004177">
    <property type="term" value="F:aminopeptidase activity"/>
    <property type="evidence" value="ECO:0007669"/>
    <property type="project" value="UniProtKB-UniRule"/>
</dbReference>
<sequence>MDKLVETFVELAKIPSPSLGEDKVADKIIEILNAQNINAKKDDYGNVYAFVEPTDKSKRPLLLSAHMDVVGDDSPINVEIQRDIIQTDKTRTLGADDKAGVAAAIVLAKEIANTKDLLHGGLELVFTRDEEQGMSGIHNLDFSKLESEYILVLDSSELGKFEISGASYTKLDVTVKTKIGGHSGLDIAKKDRINAAKVIADYVALAPIGVINEDELGIVTSANLGCILGGGIERTLNSAQKSKNPIEHISQNCTDNVINTTACAHYSIRSSNAWFEKELIDAYKNIADEIKKKYGENVQITIDVSEHLKPFEKSDDDTLVNIGREAASKTGLKLDVSSFHAGAETHVYANEKNKYGKVFKPVLIGVADIENMHSVQEKLHINSYLEGYKFLKEFFMEFNA</sequence>
<name>A0A9D1FH55_9BACT</name>
<dbReference type="PANTHER" id="PTHR43501">
    <property type="entry name" value="CYTOSOL NON-SPECIFIC DIPEPTIDASE"/>
    <property type="match status" value="1"/>
</dbReference>
<comment type="cofactor">
    <cofactor evidence="2">
        <name>a divalent metal cation</name>
        <dbReference type="ChEBI" id="CHEBI:60240"/>
    </cofactor>
    <text evidence="2">Binds 2 divalent metal cations per subunit.</text>
</comment>
<keyword evidence="2" id="KW-0479">Metal-binding</keyword>
<dbReference type="AlphaFoldDB" id="A0A9D1FH55"/>
<dbReference type="Gene3D" id="3.40.630.10">
    <property type="entry name" value="Zn peptidases"/>
    <property type="match status" value="1"/>
</dbReference>
<dbReference type="InterPro" id="IPR001261">
    <property type="entry name" value="ArgE/DapE_CS"/>
</dbReference>
<dbReference type="GO" id="GO:0070573">
    <property type="term" value="F:metallodipeptidase activity"/>
    <property type="evidence" value="ECO:0007669"/>
    <property type="project" value="TreeGrafter"/>
</dbReference>
<reference evidence="3" key="2">
    <citation type="journal article" date="2021" name="PeerJ">
        <title>Extensive microbial diversity within the chicken gut microbiome revealed by metagenomics and culture.</title>
        <authorList>
            <person name="Gilroy R."/>
            <person name="Ravi A."/>
            <person name="Getino M."/>
            <person name="Pursley I."/>
            <person name="Horton D.L."/>
            <person name="Alikhan N.F."/>
            <person name="Baker D."/>
            <person name="Gharbi K."/>
            <person name="Hall N."/>
            <person name="Watson M."/>
            <person name="Adriaenssens E.M."/>
            <person name="Foster-Nyarko E."/>
            <person name="Jarju S."/>
            <person name="Secka A."/>
            <person name="Antonio M."/>
            <person name="Oren A."/>
            <person name="Chaudhuri R.R."/>
            <person name="La Ragione R."/>
            <person name="Hildebrand F."/>
            <person name="Pallen M.J."/>
        </authorList>
    </citation>
    <scope>NUCLEOTIDE SEQUENCE</scope>
    <source>
        <strain evidence="3">CHK152-2871</strain>
    </source>
</reference>
<protein>
    <submittedName>
        <fullName evidence="3">M20/M25/M40 family metallo-hydrolase</fullName>
    </submittedName>
</protein>
<evidence type="ECO:0000256" key="2">
    <source>
        <dbReference type="PIRSR" id="PIRSR001123-2"/>
    </source>
</evidence>
<comment type="caution">
    <text evidence="3">The sequence shown here is derived from an EMBL/GenBank/DDBJ whole genome shotgun (WGS) entry which is preliminary data.</text>
</comment>
<dbReference type="Proteomes" id="UP000886865">
    <property type="component" value="Unassembled WGS sequence"/>
</dbReference>
<dbReference type="Gene3D" id="3.30.70.360">
    <property type="match status" value="1"/>
</dbReference>
<proteinExistence type="predicted"/>
<dbReference type="GO" id="GO:0006508">
    <property type="term" value="P:proteolysis"/>
    <property type="evidence" value="ECO:0007669"/>
    <property type="project" value="InterPro"/>
</dbReference>
<gene>
    <name evidence="3" type="ORF">IAA86_00270</name>
</gene>
<dbReference type="SUPFAM" id="SSF53187">
    <property type="entry name" value="Zn-dependent exopeptidases"/>
    <property type="match status" value="1"/>
</dbReference>
<dbReference type="EMBL" id="DVJQ01000002">
    <property type="protein sequence ID" value="HIS73439.1"/>
    <property type="molecule type" value="Genomic_DNA"/>
</dbReference>
<dbReference type="PANTHER" id="PTHR43501:SF1">
    <property type="entry name" value="CYTOSOL NON-SPECIFIC DIPEPTIDASE"/>
    <property type="match status" value="1"/>
</dbReference>
<dbReference type="GO" id="GO:0005829">
    <property type="term" value="C:cytosol"/>
    <property type="evidence" value="ECO:0007669"/>
    <property type="project" value="TreeGrafter"/>
</dbReference>